<evidence type="ECO:0000256" key="1">
    <source>
        <dbReference type="ARBA" id="ARBA00004141"/>
    </source>
</evidence>
<evidence type="ECO:0000256" key="4">
    <source>
        <dbReference type="ARBA" id="ARBA00022989"/>
    </source>
</evidence>
<feature type="transmembrane region" description="Helical" evidence="7">
    <location>
        <begin position="354"/>
        <end position="374"/>
    </location>
</feature>
<comment type="subcellular location">
    <subcellularLocation>
        <location evidence="1">Membrane</location>
        <topology evidence="1">Multi-pass membrane protein</topology>
    </subcellularLocation>
</comment>
<evidence type="ECO:0000256" key="3">
    <source>
        <dbReference type="ARBA" id="ARBA00022692"/>
    </source>
</evidence>
<feature type="transmembrane region" description="Helical" evidence="7">
    <location>
        <begin position="449"/>
        <end position="470"/>
    </location>
</feature>
<proteinExistence type="predicted"/>
<feature type="transmembrane region" description="Helical" evidence="7">
    <location>
        <begin position="417"/>
        <end position="437"/>
    </location>
</feature>
<feature type="transmembrane region" description="Helical" evidence="7">
    <location>
        <begin position="170"/>
        <end position="194"/>
    </location>
</feature>
<feature type="region of interest" description="Disordered" evidence="6">
    <location>
        <begin position="1"/>
        <end position="32"/>
    </location>
</feature>
<feature type="transmembrane region" description="Helical" evidence="7">
    <location>
        <begin position="214"/>
        <end position="234"/>
    </location>
</feature>
<feature type="transmembrane region" description="Helical" evidence="7">
    <location>
        <begin position="380"/>
        <end position="397"/>
    </location>
</feature>
<keyword evidence="5 7" id="KW-0472">Membrane</keyword>
<evidence type="ECO:0000256" key="2">
    <source>
        <dbReference type="ARBA" id="ARBA00022448"/>
    </source>
</evidence>
<dbReference type="SUPFAM" id="SSF103473">
    <property type="entry name" value="MFS general substrate transporter"/>
    <property type="match status" value="1"/>
</dbReference>
<evidence type="ECO:0000256" key="7">
    <source>
        <dbReference type="SAM" id="Phobius"/>
    </source>
</evidence>
<accession>A0A0B7JWK6</accession>
<dbReference type="GO" id="GO:0022857">
    <property type="term" value="F:transmembrane transporter activity"/>
    <property type="evidence" value="ECO:0007669"/>
    <property type="project" value="InterPro"/>
</dbReference>
<feature type="compositionally biased region" description="Polar residues" evidence="6">
    <location>
        <begin position="18"/>
        <end position="30"/>
    </location>
</feature>
<keyword evidence="2" id="KW-0813">Transport</keyword>
<feature type="transmembrane region" description="Helical" evidence="7">
    <location>
        <begin position="331"/>
        <end position="347"/>
    </location>
</feature>
<sequence length="489" mass="54416">MSEHENEKHASNVLVDSEGSSHGQESTQAPYWSPEQEKRLVRRIDIAIMPLLILGFAVLQLDRSNIGNAMTDNFMKEVGITQFEYNVGNQLMYLGIVLFEIPSNLVLYKVGPAIWIGFQIVAWGMDMVHTLQRGSFLGFDFQRICECGYIPAGLYTMTRFYKKDEISKRFAVFFLGNMVANAGAGLLAFGILRMRGIANLSGWQWLFLYWQLTVTQQLEGMLTIVIAVLFITLFPRSTSNPVSLAGLRLFTEEEAHIITQRVLLDDPTKKHAHTHVSREELKAVFTNWKLIAHVMTTLGSLSAIASLASFGPSIVASYGYKAVEANAMNSIGYWILIPVTLFWGWAADKWGKCGPMVMFGTFISFVFLIAQRCIAETDKVTAKYAIITVVYAFSFNWHPINGSWMALNAKSAGERSITMAILIMAANASGIVGGQIFQASDAPNYKVGWSVSVALSCIGFVSSVVANVQYWKLNRLNKKKGNTGFVYHP</sequence>
<evidence type="ECO:0000256" key="5">
    <source>
        <dbReference type="ARBA" id="ARBA00023136"/>
    </source>
</evidence>
<dbReference type="GO" id="GO:0016020">
    <property type="term" value="C:membrane"/>
    <property type="evidence" value="ECO:0007669"/>
    <property type="project" value="UniProtKB-SubCell"/>
</dbReference>
<gene>
    <name evidence="8" type="ORF">BN869_000005436_1</name>
</gene>
<evidence type="ECO:0008006" key="9">
    <source>
        <dbReference type="Google" id="ProtNLM"/>
    </source>
</evidence>
<evidence type="ECO:0000256" key="6">
    <source>
        <dbReference type="SAM" id="MobiDB-lite"/>
    </source>
</evidence>
<dbReference type="EMBL" id="CDPU01000014">
    <property type="protein sequence ID" value="CEO49379.1"/>
    <property type="molecule type" value="Genomic_DNA"/>
</dbReference>
<name>A0A0B7JWK6_BIOOC</name>
<dbReference type="PANTHER" id="PTHR43791">
    <property type="entry name" value="PERMEASE-RELATED"/>
    <property type="match status" value="1"/>
</dbReference>
<dbReference type="InterPro" id="IPR011701">
    <property type="entry name" value="MFS"/>
</dbReference>
<dbReference type="Pfam" id="PF07690">
    <property type="entry name" value="MFS_1"/>
    <property type="match status" value="1"/>
</dbReference>
<keyword evidence="4 7" id="KW-1133">Transmembrane helix</keyword>
<organism evidence="8">
    <name type="scientific">Bionectria ochroleuca</name>
    <name type="common">Gliocladium roseum</name>
    <dbReference type="NCBI Taxonomy" id="29856"/>
    <lineage>
        <taxon>Eukaryota</taxon>
        <taxon>Fungi</taxon>
        <taxon>Dikarya</taxon>
        <taxon>Ascomycota</taxon>
        <taxon>Pezizomycotina</taxon>
        <taxon>Sordariomycetes</taxon>
        <taxon>Hypocreomycetidae</taxon>
        <taxon>Hypocreales</taxon>
        <taxon>Bionectriaceae</taxon>
        <taxon>Clonostachys</taxon>
    </lineage>
</organism>
<protein>
    <recommendedName>
        <fullName evidence="9">Major facilitator superfamily (MFS) profile domain-containing protein</fullName>
    </recommendedName>
</protein>
<dbReference type="Gene3D" id="1.20.1250.20">
    <property type="entry name" value="MFS general substrate transporter like domains"/>
    <property type="match status" value="2"/>
</dbReference>
<evidence type="ECO:0000313" key="8">
    <source>
        <dbReference type="EMBL" id="CEO49379.1"/>
    </source>
</evidence>
<feature type="transmembrane region" description="Helical" evidence="7">
    <location>
        <begin position="290"/>
        <end position="311"/>
    </location>
</feature>
<dbReference type="PANTHER" id="PTHR43791:SF32">
    <property type="entry name" value="MAJOR FACILITATOR SUPERFAMILY (MFS) PROFILE DOMAIN-CONTAINING PROTEIN"/>
    <property type="match status" value="1"/>
</dbReference>
<feature type="compositionally biased region" description="Basic and acidic residues" evidence="6">
    <location>
        <begin position="1"/>
        <end position="10"/>
    </location>
</feature>
<dbReference type="AlphaFoldDB" id="A0A0B7JWK6"/>
<dbReference type="InterPro" id="IPR036259">
    <property type="entry name" value="MFS_trans_sf"/>
</dbReference>
<keyword evidence="3 7" id="KW-0812">Transmembrane</keyword>
<reference evidence="8" key="1">
    <citation type="submission" date="2015-01" db="EMBL/GenBank/DDBJ databases">
        <authorList>
            <person name="Durling Mikael"/>
        </authorList>
    </citation>
    <scope>NUCLEOTIDE SEQUENCE</scope>
</reference>